<protein>
    <submittedName>
        <fullName evidence="1">Uncharacterized protein</fullName>
    </submittedName>
</protein>
<proteinExistence type="predicted"/>
<keyword evidence="2" id="KW-1185">Reference proteome</keyword>
<dbReference type="EMBL" id="CASHSV030000513">
    <property type="protein sequence ID" value="CAJ2667982.1"/>
    <property type="molecule type" value="Genomic_DNA"/>
</dbReference>
<accession>A0ACB0LLG4</accession>
<dbReference type="Proteomes" id="UP001177021">
    <property type="component" value="Unassembled WGS sequence"/>
</dbReference>
<name>A0ACB0LLG4_TRIPR</name>
<comment type="caution">
    <text evidence="1">The sequence shown here is derived from an EMBL/GenBank/DDBJ whole genome shotgun (WGS) entry which is preliminary data.</text>
</comment>
<sequence>MECNKDEATRAKEIAERKFIAKDILGAKKFALKAQNLFPSLEGIPQMVATLDVYISAENKVKGEEDWYGILGVNPRADDDTVRKHYRKLALMLHPDKNKSIGADGAFKFISEAWSILSDKARRAANDKKINAKAQKGSTIFGSSSAKAAANGGQRGHGGKWSI</sequence>
<organism evidence="1 2">
    <name type="scientific">Trifolium pratense</name>
    <name type="common">Red clover</name>
    <dbReference type="NCBI Taxonomy" id="57577"/>
    <lineage>
        <taxon>Eukaryota</taxon>
        <taxon>Viridiplantae</taxon>
        <taxon>Streptophyta</taxon>
        <taxon>Embryophyta</taxon>
        <taxon>Tracheophyta</taxon>
        <taxon>Spermatophyta</taxon>
        <taxon>Magnoliopsida</taxon>
        <taxon>eudicotyledons</taxon>
        <taxon>Gunneridae</taxon>
        <taxon>Pentapetalae</taxon>
        <taxon>rosids</taxon>
        <taxon>fabids</taxon>
        <taxon>Fabales</taxon>
        <taxon>Fabaceae</taxon>
        <taxon>Papilionoideae</taxon>
        <taxon>50 kb inversion clade</taxon>
        <taxon>NPAAA clade</taxon>
        <taxon>Hologalegina</taxon>
        <taxon>IRL clade</taxon>
        <taxon>Trifolieae</taxon>
        <taxon>Trifolium</taxon>
    </lineage>
</organism>
<reference evidence="1" key="1">
    <citation type="submission" date="2023-10" db="EMBL/GenBank/DDBJ databases">
        <authorList>
            <person name="Rodriguez Cubillos JULIANA M."/>
            <person name="De Vega J."/>
        </authorList>
    </citation>
    <scope>NUCLEOTIDE SEQUENCE</scope>
</reference>
<evidence type="ECO:0000313" key="1">
    <source>
        <dbReference type="EMBL" id="CAJ2667982.1"/>
    </source>
</evidence>
<gene>
    <name evidence="1" type="ORF">MILVUS5_LOCUS32469</name>
</gene>
<evidence type="ECO:0000313" key="2">
    <source>
        <dbReference type="Proteomes" id="UP001177021"/>
    </source>
</evidence>